<dbReference type="Proteomes" id="UP000285517">
    <property type="component" value="Chromosome"/>
</dbReference>
<feature type="transmembrane region" description="Helical" evidence="1">
    <location>
        <begin position="73"/>
        <end position="94"/>
    </location>
</feature>
<dbReference type="EMBL" id="CP034951">
    <property type="protein sequence ID" value="QAA81647.1"/>
    <property type="molecule type" value="Genomic_DNA"/>
</dbReference>
<proteinExistence type="predicted"/>
<protein>
    <submittedName>
        <fullName evidence="2">Rod shape-determining protein MreD</fullName>
    </submittedName>
</protein>
<evidence type="ECO:0000313" key="3">
    <source>
        <dbReference type="Proteomes" id="UP000285517"/>
    </source>
</evidence>
<organism evidence="2 3">
    <name type="scientific">Aequorivita ciconiae</name>
    <dbReference type="NCBI Taxonomy" id="2494375"/>
    <lineage>
        <taxon>Bacteria</taxon>
        <taxon>Pseudomonadati</taxon>
        <taxon>Bacteroidota</taxon>
        <taxon>Flavobacteriia</taxon>
        <taxon>Flavobacteriales</taxon>
        <taxon>Flavobacteriaceae</taxon>
        <taxon>Aequorivita</taxon>
    </lineage>
</organism>
<evidence type="ECO:0000313" key="2">
    <source>
        <dbReference type="EMBL" id="QAA81647.1"/>
    </source>
</evidence>
<sequence length="169" mass="19221">MQTKEILINCARFIILVFLQVFLLNNINLLGYINPYLYILFILLYPSTGNQTLLIFLSFLLGLSVDIFEDSGGVHAAACAFIAYIRPVVLKYSFGISYEYNSVKIERAAPTEKFIYVASIIVIHNFIMFALEIFSFDHILLLLKSTLFSGIFTFILIMGSLILINKKVK</sequence>
<feature type="transmembrane region" description="Helical" evidence="1">
    <location>
        <begin position="114"/>
        <end position="134"/>
    </location>
</feature>
<reference evidence="2 3" key="1">
    <citation type="submission" date="2019-01" db="EMBL/GenBank/DDBJ databases">
        <title>Complete genome sequencing of Aequorivita sp. H23M31.</title>
        <authorList>
            <person name="Bae J.-W."/>
        </authorList>
    </citation>
    <scope>NUCLEOTIDE SEQUENCE [LARGE SCALE GENOMIC DNA]</scope>
    <source>
        <strain evidence="2 3">H23M31</strain>
    </source>
</reference>
<dbReference type="KEGG" id="aev:EI546_07870"/>
<gene>
    <name evidence="2" type="ORF">EI546_07870</name>
</gene>
<evidence type="ECO:0000256" key="1">
    <source>
        <dbReference type="SAM" id="Phobius"/>
    </source>
</evidence>
<feature type="transmembrane region" description="Helical" evidence="1">
    <location>
        <begin position="6"/>
        <end position="24"/>
    </location>
</feature>
<keyword evidence="3" id="KW-1185">Reference proteome</keyword>
<accession>A0A410G2Z0</accession>
<keyword evidence="1" id="KW-0812">Transmembrane</keyword>
<name>A0A410G2Z0_9FLAO</name>
<keyword evidence="1" id="KW-1133">Transmembrane helix</keyword>
<feature type="transmembrane region" description="Helical" evidence="1">
    <location>
        <begin position="146"/>
        <end position="164"/>
    </location>
</feature>
<keyword evidence="1" id="KW-0472">Membrane</keyword>
<feature type="transmembrane region" description="Helical" evidence="1">
    <location>
        <begin position="36"/>
        <end position="61"/>
    </location>
</feature>
<dbReference type="OrthoDB" id="1132160at2"/>
<dbReference type="AlphaFoldDB" id="A0A410G2Z0"/>